<organism evidence="2 3">
    <name type="scientific">Streptomyces chiangmaiensis</name>
    <dbReference type="NCBI Taxonomy" id="766497"/>
    <lineage>
        <taxon>Bacteria</taxon>
        <taxon>Bacillati</taxon>
        <taxon>Actinomycetota</taxon>
        <taxon>Actinomycetes</taxon>
        <taxon>Kitasatosporales</taxon>
        <taxon>Streptomycetaceae</taxon>
        <taxon>Streptomyces</taxon>
    </lineage>
</organism>
<dbReference type="Proteomes" id="UP001333996">
    <property type="component" value="Unassembled WGS sequence"/>
</dbReference>
<keyword evidence="3" id="KW-1185">Reference proteome</keyword>
<sequence>MSLPFQPIRQQSSVSQNSAYSSQPRLSPEDQQLTTEKIDIVEAECRKAYVAG</sequence>
<feature type="region of interest" description="Disordered" evidence="1">
    <location>
        <begin position="1"/>
        <end position="34"/>
    </location>
</feature>
<feature type="compositionally biased region" description="Low complexity" evidence="1">
    <location>
        <begin position="10"/>
        <end position="23"/>
    </location>
</feature>
<evidence type="ECO:0000313" key="2">
    <source>
        <dbReference type="EMBL" id="MED7828605.1"/>
    </source>
</evidence>
<dbReference type="RefSeq" id="WP_329512939.1">
    <property type="nucleotide sequence ID" value="NZ_BAAAYZ010000098.1"/>
</dbReference>
<accession>A0ABU7FWT9</accession>
<comment type="caution">
    <text evidence="2">The sequence shown here is derived from an EMBL/GenBank/DDBJ whole genome shotgun (WGS) entry which is preliminary data.</text>
</comment>
<name>A0ABU7FWT9_9ACTN</name>
<reference evidence="2" key="1">
    <citation type="submission" date="2024-01" db="EMBL/GenBank/DDBJ databases">
        <title>First draft genome sequence data of TA4-1, the type strain of Gram-positive actinobacterium Streptomyces chiangmaiensis.</title>
        <authorList>
            <person name="Yasawong M."/>
            <person name="Nantapong N."/>
        </authorList>
    </citation>
    <scope>NUCLEOTIDE SEQUENCE</scope>
    <source>
        <strain evidence="2">TA4-1</strain>
    </source>
</reference>
<proteinExistence type="predicted"/>
<evidence type="ECO:0000256" key="1">
    <source>
        <dbReference type="SAM" id="MobiDB-lite"/>
    </source>
</evidence>
<dbReference type="EMBL" id="JAYWVC010000434">
    <property type="protein sequence ID" value="MED7828605.1"/>
    <property type="molecule type" value="Genomic_DNA"/>
</dbReference>
<protein>
    <submittedName>
        <fullName evidence="2">Uncharacterized protein</fullName>
    </submittedName>
</protein>
<gene>
    <name evidence="2" type="ORF">VXC91_43920</name>
</gene>
<evidence type="ECO:0000313" key="3">
    <source>
        <dbReference type="Proteomes" id="UP001333996"/>
    </source>
</evidence>